<name>X1BC82_9ZZZZ</name>
<dbReference type="NCBIfam" id="TIGR03026">
    <property type="entry name" value="NDP-sugDHase"/>
    <property type="match status" value="1"/>
</dbReference>
<dbReference type="InterPro" id="IPR036220">
    <property type="entry name" value="UDP-Glc/GDP-Man_DH_C_sf"/>
</dbReference>
<feature type="non-terminal residue" evidence="7">
    <location>
        <position position="270"/>
    </location>
</feature>
<dbReference type="PIRSF" id="PIRSF500136">
    <property type="entry name" value="UDP_ManNAc_DH"/>
    <property type="match status" value="1"/>
</dbReference>
<sequence length="270" mass="30530">NNPDLEQLKSATIIVAHNMPRNSIIVYESTVYPGLTEEFCIPILEKESNLKNKIDFWVGYSPERINPGDKFHTLENIIKVVSAQDNYSLNVIELVYKKIIKAGVYKAENIKIAEAAKVIENIQRDLNIALVNELSIIFSKLGIDTRKVLEAAKTKWNFLNFVPGLVGGHCIGVDPYYLTYKAEEIGYHPEVILAGRKINDSMSLFIGNQILEKILNNSELKGALKVILLGISFKENVKDIRNSKVIDIYNLLIKYGIHVEVFDPIVDKKE</sequence>
<dbReference type="InterPro" id="IPR014027">
    <property type="entry name" value="UDP-Glc/GDP-Man_DH_C"/>
</dbReference>
<dbReference type="PANTHER" id="PTHR43491">
    <property type="entry name" value="UDP-N-ACETYL-D-MANNOSAMINE DEHYDROGENASE"/>
    <property type="match status" value="1"/>
</dbReference>
<dbReference type="Pfam" id="PF03720">
    <property type="entry name" value="UDPG_MGDP_dh_C"/>
    <property type="match status" value="1"/>
</dbReference>
<organism evidence="7">
    <name type="scientific">marine sediment metagenome</name>
    <dbReference type="NCBI Taxonomy" id="412755"/>
    <lineage>
        <taxon>unclassified sequences</taxon>
        <taxon>metagenomes</taxon>
        <taxon>ecological metagenomes</taxon>
    </lineage>
</organism>
<evidence type="ECO:0000256" key="3">
    <source>
        <dbReference type="ARBA" id="ARBA00023027"/>
    </source>
</evidence>
<dbReference type="SUPFAM" id="SSF52413">
    <property type="entry name" value="UDP-glucose/GDP-mannose dehydrogenase C-terminal domain"/>
    <property type="match status" value="1"/>
</dbReference>
<dbReference type="GO" id="GO:0016616">
    <property type="term" value="F:oxidoreductase activity, acting on the CH-OH group of donors, NAD or NADP as acceptor"/>
    <property type="evidence" value="ECO:0007669"/>
    <property type="project" value="InterPro"/>
</dbReference>
<dbReference type="Pfam" id="PF03721">
    <property type="entry name" value="UDPG_MGDP_dh_N"/>
    <property type="match status" value="1"/>
</dbReference>
<dbReference type="GO" id="GO:0000271">
    <property type="term" value="P:polysaccharide biosynthetic process"/>
    <property type="evidence" value="ECO:0007669"/>
    <property type="project" value="InterPro"/>
</dbReference>
<dbReference type="AlphaFoldDB" id="X1BC82"/>
<gene>
    <name evidence="7" type="ORF">S01H4_50581</name>
</gene>
<comment type="caution">
    <text evidence="7">The sequence shown here is derived from an EMBL/GenBank/DDBJ whole genome shotgun (WGS) entry which is preliminary data.</text>
</comment>
<keyword evidence="2" id="KW-0560">Oxidoreductase</keyword>
<dbReference type="InterPro" id="IPR036291">
    <property type="entry name" value="NAD(P)-bd_dom_sf"/>
</dbReference>
<comment type="similarity">
    <text evidence="1">Belongs to the UDP-glucose/GDP-mannose dehydrogenase family.</text>
</comment>
<evidence type="ECO:0000256" key="2">
    <source>
        <dbReference type="ARBA" id="ARBA00023002"/>
    </source>
</evidence>
<dbReference type="GO" id="GO:0051287">
    <property type="term" value="F:NAD binding"/>
    <property type="evidence" value="ECO:0007669"/>
    <property type="project" value="InterPro"/>
</dbReference>
<keyword evidence="3" id="KW-0520">NAD</keyword>
<dbReference type="EMBL" id="BART01028735">
    <property type="protein sequence ID" value="GAG92635.1"/>
    <property type="molecule type" value="Genomic_DNA"/>
</dbReference>
<feature type="domain" description="UDP-glucose/GDP-mannose dehydrogenase N-terminal" evidence="6">
    <location>
        <begin position="2"/>
        <end position="86"/>
    </location>
</feature>
<evidence type="ECO:0000259" key="5">
    <source>
        <dbReference type="Pfam" id="PF03720"/>
    </source>
</evidence>
<dbReference type="InterPro" id="IPR017476">
    <property type="entry name" value="UDP-Glc/GDP-Man"/>
</dbReference>
<dbReference type="Pfam" id="PF00984">
    <property type="entry name" value="UDPG_MGDP_dh"/>
    <property type="match status" value="1"/>
</dbReference>
<reference evidence="7" key="1">
    <citation type="journal article" date="2014" name="Front. Microbiol.">
        <title>High frequency of phylogenetically diverse reductive dehalogenase-homologous genes in deep subseafloor sedimentary metagenomes.</title>
        <authorList>
            <person name="Kawai M."/>
            <person name="Futagami T."/>
            <person name="Toyoda A."/>
            <person name="Takaki Y."/>
            <person name="Nishi S."/>
            <person name="Hori S."/>
            <person name="Arai W."/>
            <person name="Tsubouchi T."/>
            <person name="Morono Y."/>
            <person name="Uchiyama I."/>
            <person name="Ito T."/>
            <person name="Fujiyama A."/>
            <person name="Inagaki F."/>
            <person name="Takami H."/>
        </authorList>
    </citation>
    <scope>NUCLEOTIDE SEQUENCE</scope>
    <source>
        <strain evidence="7">Expedition CK06-06</strain>
    </source>
</reference>
<evidence type="ECO:0000313" key="7">
    <source>
        <dbReference type="EMBL" id="GAG92635.1"/>
    </source>
</evidence>
<evidence type="ECO:0000259" key="4">
    <source>
        <dbReference type="Pfam" id="PF00984"/>
    </source>
</evidence>
<dbReference type="InterPro" id="IPR008927">
    <property type="entry name" value="6-PGluconate_DH-like_C_sf"/>
</dbReference>
<proteinExistence type="inferred from homology"/>
<evidence type="ECO:0000256" key="1">
    <source>
        <dbReference type="ARBA" id="ARBA00006601"/>
    </source>
</evidence>
<evidence type="ECO:0008006" key="8">
    <source>
        <dbReference type="Google" id="ProtNLM"/>
    </source>
</evidence>
<dbReference type="GO" id="GO:0016628">
    <property type="term" value="F:oxidoreductase activity, acting on the CH-CH group of donors, NAD or NADP as acceptor"/>
    <property type="evidence" value="ECO:0007669"/>
    <property type="project" value="InterPro"/>
</dbReference>
<dbReference type="Gene3D" id="3.40.50.720">
    <property type="entry name" value="NAD(P)-binding Rossmann-like Domain"/>
    <property type="match status" value="2"/>
</dbReference>
<protein>
    <recommendedName>
        <fullName evidence="8">UDP-glucose/GDP-mannose dehydrogenase C-terminal domain-containing protein</fullName>
    </recommendedName>
</protein>
<dbReference type="PANTHER" id="PTHR43491:SF2">
    <property type="entry name" value="UDP-N-ACETYL-D-MANNOSAMINE DEHYDROGENASE"/>
    <property type="match status" value="1"/>
</dbReference>
<feature type="domain" description="UDP-glucose/GDP-mannose dehydrogenase C-terminal" evidence="5">
    <location>
        <begin position="228"/>
        <end position="269"/>
    </location>
</feature>
<dbReference type="PIRSF" id="PIRSF000124">
    <property type="entry name" value="UDPglc_GDPman_dh"/>
    <property type="match status" value="1"/>
</dbReference>
<dbReference type="SUPFAM" id="SSF48179">
    <property type="entry name" value="6-phosphogluconate dehydrogenase C-terminal domain-like"/>
    <property type="match status" value="1"/>
</dbReference>
<feature type="domain" description="UDP-glucose/GDP-mannose dehydrogenase dimerisation" evidence="4">
    <location>
        <begin position="113"/>
        <end position="200"/>
    </location>
</feature>
<evidence type="ECO:0000259" key="6">
    <source>
        <dbReference type="Pfam" id="PF03721"/>
    </source>
</evidence>
<dbReference type="InterPro" id="IPR028359">
    <property type="entry name" value="UDP_ManNAc/GlcNAc_DH"/>
</dbReference>
<feature type="non-terminal residue" evidence="7">
    <location>
        <position position="1"/>
    </location>
</feature>
<accession>X1BC82</accession>
<dbReference type="SUPFAM" id="SSF51735">
    <property type="entry name" value="NAD(P)-binding Rossmann-fold domains"/>
    <property type="match status" value="1"/>
</dbReference>
<dbReference type="InterPro" id="IPR001732">
    <property type="entry name" value="UDP-Glc/GDP-Man_DH_N"/>
</dbReference>
<dbReference type="InterPro" id="IPR014026">
    <property type="entry name" value="UDP-Glc/GDP-Man_DH_dimer"/>
</dbReference>